<feature type="region of interest" description="Disordered" evidence="1">
    <location>
        <begin position="17"/>
        <end position="38"/>
    </location>
</feature>
<proteinExistence type="predicted"/>
<evidence type="ECO:0000256" key="1">
    <source>
        <dbReference type="SAM" id="MobiDB-lite"/>
    </source>
</evidence>
<sequence>MAAPHLARLALFRSPFRRLPAPPHRSRPPSRRSAINQPHLFASSRRTVELDLFHRTPPLLAAIVAHRRRCSARRPRARDDGGGGGVRSFGWRRGIAASPQP</sequence>
<evidence type="ECO:0000313" key="3">
    <source>
        <dbReference type="WBParaSite" id="PSAMB.scaffold12size138133.g179.t1"/>
    </source>
</evidence>
<name>A0A914UWH8_9BILA</name>
<reference evidence="3" key="1">
    <citation type="submission" date="2022-11" db="UniProtKB">
        <authorList>
            <consortium name="WormBaseParasite"/>
        </authorList>
    </citation>
    <scope>IDENTIFICATION</scope>
</reference>
<accession>A0A914UWH8</accession>
<keyword evidence="2" id="KW-1185">Reference proteome</keyword>
<organism evidence="2 3">
    <name type="scientific">Plectus sambesii</name>
    <dbReference type="NCBI Taxonomy" id="2011161"/>
    <lineage>
        <taxon>Eukaryota</taxon>
        <taxon>Metazoa</taxon>
        <taxon>Ecdysozoa</taxon>
        <taxon>Nematoda</taxon>
        <taxon>Chromadorea</taxon>
        <taxon>Plectida</taxon>
        <taxon>Plectina</taxon>
        <taxon>Plectoidea</taxon>
        <taxon>Plectidae</taxon>
        <taxon>Plectus</taxon>
    </lineage>
</organism>
<protein>
    <submittedName>
        <fullName evidence="3">Uncharacterized protein</fullName>
    </submittedName>
</protein>
<dbReference type="Proteomes" id="UP000887566">
    <property type="component" value="Unplaced"/>
</dbReference>
<evidence type="ECO:0000313" key="2">
    <source>
        <dbReference type="Proteomes" id="UP000887566"/>
    </source>
</evidence>
<feature type="region of interest" description="Disordered" evidence="1">
    <location>
        <begin position="70"/>
        <end position="101"/>
    </location>
</feature>
<dbReference type="WBParaSite" id="PSAMB.scaffold12size138133.g179.t1">
    <property type="protein sequence ID" value="PSAMB.scaffold12size138133.g179.t1"/>
    <property type="gene ID" value="PSAMB.scaffold12size138133.g179"/>
</dbReference>
<dbReference type="AlphaFoldDB" id="A0A914UWH8"/>